<dbReference type="PROSITE" id="PS50916">
    <property type="entry name" value="RABBD"/>
    <property type="match status" value="1"/>
</dbReference>
<dbReference type="Gene3D" id="2.60.40.150">
    <property type="entry name" value="C2 domain"/>
    <property type="match status" value="2"/>
</dbReference>
<feature type="compositionally biased region" description="Low complexity" evidence="7">
    <location>
        <begin position="232"/>
        <end position="243"/>
    </location>
</feature>
<evidence type="ECO:0000313" key="8">
    <source>
        <dbReference type="EMBL" id="EGK97509.1"/>
    </source>
</evidence>
<dbReference type="SUPFAM" id="SSF49562">
    <property type="entry name" value="C2 domain (Calcium/lipid-binding domain, CaLB)"/>
    <property type="match status" value="2"/>
</dbReference>
<dbReference type="InterPro" id="IPR039032">
    <property type="entry name" value="Rim-like"/>
</dbReference>
<feature type="compositionally biased region" description="Polar residues" evidence="7">
    <location>
        <begin position="351"/>
        <end position="361"/>
    </location>
</feature>
<dbReference type="GO" id="GO:0008270">
    <property type="term" value="F:zinc ion binding"/>
    <property type="evidence" value="ECO:0007669"/>
    <property type="project" value="UniProtKB-KW"/>
</dbReference>
<feature type="compositionally biased region" description="Low complexity" evidence="7">
    <location>
        <begin position="2494"/>
        <end position="2509"/>
    </location>
</feature>
<comment type="caution">
    <text evidence="8">The sequence shown here is derived from an EMBL/GenBank/DDBJ whole genome shotgun (WGS) entry which is preliminary data.</text>
</comment>
<dbReference type="STRING" id="7165.F5HMI7"/>
<feature type="compositionally biased region" description="Gly residues" evidence="7">
    <location>
        <begin position="270"/>
        <end position="282"/>
    </location>
</feature>
<dbReference type="InterPro" id="IPR000008">
    <property type="entry name" value="C2_dom"/>
</dbReference>
<evidence type="ECO:0000256" key="4">
    <source>
        <dbReference type="ARBA" id="ARBA00022833"/>
    </source>
</evidence>
<feature type="compositionally biased region" description="Basic and acidic residues" evidence="7">
    <location>
        <begin position="982"/>
        <end position="991"/>
    </location>
</feature>
<keyword evidence="1" id="KW-0479">Metal-binding</keyword>
<feature type="compositionally biased region" description="Low complexity" evidence="7">
    <location>
        <begin position="464"/>
        <end position="479"/>
    </location>
</feature>
<dbReference type="FunCoup" id="F5HMI7">
    <property type="interactions" value="194"/>
</dbReference>
<dbReference type="PROSITE" id="PS50004">
    <property type="entry name" value="C2"/>
    <property type="match status" value="2"/>
</dbReference>
<evidence type="ECO:0000256" key="6">
    <source>
        <dbReference type="ARBA" id="ARBA00034103"/>
    </source>
</evidence>
<dbReference type="GO" id="GO:0031267">
    <property type="term" value="F:small GTPase binding"/>
    <property type="evidence" value="ECO:0007669"/>
    <property type="project" value="InterPro"/>
</dbReference>
<feature type="region of interest" description="Disordered" evidence="7">
    <location>
        <begin position="1"/>
        <end position="37"/>
    </location>
</feature>
<feature type="compositionally biased region" description="Low complexity" evidence="7">
    <location>
        <begin position="551"/>
        <end position="587"/>
    </location>
</feature>
<dbReference type="PANTHER" id="PTHR12157">
    <property type="entry name" value="REGULATING SYNAPTIC MEMBRANE EXOCYTOSIS PROTEIN"/>
    <property type="match status" value="1"/>
</dbReference>
<feature type="region of interest" description="Disordered" evidence="7">
    <location>
        <begin position="511"/>
        <end position="702"/>
    </location>
</feature>
<dbReference type="FunFam" id="2.60.40.150:FF:000188">
    <property type="entry name" value="Uncharacterized protein, isoform D"/>
    <property type="match status" value="1"/>
</dbReference>
<dbReference type="eggNOG" id="KOG2060">
    <property type="taxonomic scope" value="Eukaryota"/>
</dbReference>
<feature type="region of interest" description="Disordered" evidence="7">
    <location>
        <begin position="2053"/>
        <end position="2535"/>
    </location>
</feature>
<dbReference type="Pfam" id="PF00168">
    <property type="entry name" value="C2"/>
    <property type="match status" value="2"/>
</dbReference>
<feature type="region of interest" description="Disordered" evidence="7">
    <location>
        <begin position="270"/>
        <end position="307"/>
    </location>
</feature>
<feature type="compositionally biased region" description="Basic residues" evidence="7">
    <location>
        <begin position="2458"/>
        <end position="2470"/>
    </location>
</feature>
<feature type="compositionally biased region" description="Basic and acidic residues" evidence="7">
    <location>
        <begin position="2295"/>
        <end position="2306"/>
    </location>
</feature>
<feature type="compositionally biased region" description="Basic and acidic residues" evidence="7">
    <location>
        <begin position="2321"/>
        <end position="2339"/>
    </location>
</feature>
<evidence type="ECO:0000256" key="3">
    <source>
        <dbReference type="ARBA" id="ARBA00022771"/>
    </source>
</evidence>
<feature type="region of interest" description="Disordered" evidence="7">
    <location>
        <begin position="349"/>
        <end position="432"/>
    </location>
</feature>
<feature type="compositionally biased region" description="Polar residues" evidence="7">
    <location>
        <begin position="155"/>
        <end position="164"/>
    </location>
</feature>
<organism evidence="8">
    <name type="scientific">Anopheles gambiae</name>
    <name type="common">African malaria mosquito</name>
    <dbReference type="NCBI Taxonomy" id="7165"/>
    <lineage>
        <taxon>Eukaryota</taxon>
        <taxon>Metazoa</taxon>
        <taxon>Ecdysozoa</taxon>
        <taxon>Arthropoda</taxon>
        <taxon>Hexapoda</taxon>
        <taxon>Insecta</taxon>
        <taxon>Pterygota</taxon>
        <taxon>Neoptera</taxon>
        <taxon>Endopterygota</taxon>
        <taxon>Diptera</taxon>
        <taxon>Nematocera</taxon>
        <taxon>Culicoidea</taxon>
        <taxon>Culicidae</taxon>
        <taxon>Anophelinae</taxon>
        <taxon>Anopheles</taxon>
    </lineage>
</organism>
<reference evidence="8" key="3">
    <citation type="journal article" date="2004" name="Trends Parasitol.">
        <title>The Anopheles gambiae genome: an update.</title>
        <authorList>
            <person name="Mongin E."/>
            <person name="Louis C."/>
            <person name="Holt R.A."/>
            <person name="Birney E."/>
            <person name="Collins F.H."/>
        </authorList>
    </citation>
    <scope>NUCLEOTIDE SEQUENCE</scope>
    <source>
        <strain evidence="8">PEST</strain>
    </source>
</reference>
<feature type="compositionally biased region" description="Basic and acidic residues" evidence="7">
    <location>
        <begin position="2193"/>
        <end position="2210"/>
    </location>
</feature>
<feature type="compositionally biased region" description="Basic and acidic residues" evidence="7">
    <location>
        <begin position="2418"/>
        <end position="2440"/>
    </location>
</feature>
<comment type="subcellular location">
    <subcellularLocation>
        <location evidence="6">Synapse</location>
    </subcellularLocation>
</comment>
<feature type="compositionally biased region" description="Low complexity" evidence="7">
    <location>
        <begin position="2151"/>
        <end position="2163"/>
    </location>
</feature>
<dbReference type="FunFam" id="2.60.40.150:FF:000003">
    <property type="entry name" value="Regulating synaptic membrane exocytosis protein 2"/>
    <property type="match status" value="1"/>
</dbReference>
<feature type="region of interest" description="Disordered" evidence="7">
    <location>
        <begin position="929"/>
        <end position="1001"/>
    </location>
</feature>
<sequence>MFTQTNRDIRFSSVANGDDNDDDGSSHHGLKMDDMPDLSHLTQEERAIIEGVMMRQKQEEERENEIMRRKQDEVATLVDSIRQKSEQQKKAGVELEATCHICLKTKFADGIGHICHYCNIRCCAKCGGKVTLRNNKVIWVCIVCRKKQELLSKTGQWMNKSTSPDGVIRRQEGDPRTLPQTMLDPHDPSDKRPKLERARSAAEKENNPMQRANSQLRRQYSQQDPPTRRLSQSDGSGMDMMMSPGHHQQQIGRMQQMGHGQVGGMYGGRPGAGQQGYGGGPYGQHSQLPQPPMHHGGGGGGSGPYGGQHSMTPQVHITHAGGGGYGHDDPSYYQSEIEDLMRTHPHLVHPRQQQHYAESLQSSSAHGSSGMGGGGGGVGSGGMHLPPEPTKSHKRPLGGPYLPQQRSFSSSDEDIRSTPEFEAGHQRQYFDNHTRLNANLTDYRATKLDVQQRNSYNRTNHNRYQSPSQAAPHSSHPYHYQPSQDPLGRDYHPQQPLPQVVVGDSTIAGYDSISHHHHQPHQPHQSLHHLSGTVAPSPVTIPQGLHGGSSGSSSSSQQHHPYQQQPHQQQCNSSSSGGSSHSTTGHHPVAQNSHARYGTSPAGTEQPDPYWDEPADSRRFTERRKKTVRFDGQDSDDWSRWESERQGSQDSATKDSGIDTSSTFTSSEDSNRGDGPKNPLSWQVVSSSDGGRPIGPAVQRRPFDGEDVLGLKVRGGQVLPSDPRAALIELESAHIRPENYDRRDKPSVLVTSPGSPDLHSVRNYSSSRYSNRLAPAGTVTQENSVGGRVQIKLGFEPSSLQLIVTILCANGLVPRGNGAARNPYVKICLLPDRSEKSKRRTKTLALTNDPRWGQTFVYEGLRRADLNNRLFEVTVWDYVRYGANDFLGEVIIDLSTHPLDDEAEWYILQPHQETLRDTVQPGNELDMILTPTDHLSPPSTTSRLSDSDTTSECDIDGLMTGRDGASVSSLGSSSSPPPEVDLQDRRSRRDMSPQGRKRAAGMVAKDYRTVSGVGQGFHNQMSAEVCQSRQRERLHPSLTVYLCFLGTGIVGVQAQRYDGVESAKPIGGTERQLSGRSAGLKRQLPQVPHMSRNAAIRERFIQDFEERSGGRFARHRGRQSHHQPTYRSTGMGGWERHYSGLSDSDLTTHSLESRIRPRHSLSPDKDFMGDFGDSDMESVVSVTSSAFSTQSERPRGSKGIRRAAAWRACFGATVYLEGQHGCGKTHQNRRLQHRSLPTGWATTSLCALPSESYPCGGQQVMADNSGILPVLPDVTQATIIPPKPEFELPPPACTVVGPSVVGNASTCSSFVSPLPVSIPIDSVLSEPIPISPAPPDKTISQMSDMAGSYGSVPVSHGGSMPEGYFNEQCITLQPERSTIRSISMNPGSDNVMSTSVNLSSSQPGCQHPATSFEFQSGSLPTEHYFGRARAHPAGGVSMDPIMSSSMHAADGTGTVEYEQCAPSMGRRPSYAMRSNTSEPNLNSMIMRRLSNRPIEQPHAFGYAQPRNQMISISNRYHPQPHAGMGGSDMGSKYAPPPVATNQIILKSSFSDQNLHNSIVYEPGGMSGGAGGQNICISNKNVYDPHTGYQNQTITCISNSRENLGESNFRYTSNPEGTVCEINAPDVQFRSSRASNLYEEVAMPLDQARVPVKETLSAGRNIDCDEHEYGVSDLEMHPDHILNKPIEVLKSPSEYRYSAYPKKVTEDTYVVSSDVRGKPEKISRSHSLIAQDQIIDIEYDSDTGWKTKSVRKNVFASSVEEKVYRKRTRSLGGGNSEEETKGRRDSQCETKKVTPVQGRKSRSGSKASLDRSNLTLNIVKNVDGESSKNQSEKGKSKNIEKPTATGKQGEKEKCTAVAKKEKESSKVGKTSSSSKPGMVKSKSSTGSSTPKKGTKSPAKSGSGSIKKAGSLKGKQTKTGGSTPSIASSSKVKVAEKPNFKEIDTKKSKSKLPCKKTDSKSRVDEIKSESTVLYSSSESIKSIIDEVRMELLQKPKSTVYLSDESPTVLNRSHSFSDGELNYSKRIHDSYDKYEFVDGRKHYLLKDERLKQRLTDRYGHERAVGYERSTDRRRGDDEYERRGCRMVPDGEEDDPRRRPEMFAKCKSRSSSLVSNDAGEIPLRRKVYHSDSAEEEDDDDGREDEEEGDDEVFESSFSRGRNSSFNGKSSLKRRARYDTRRTSSLEGLDQFLANLQDRNRRGGRDGAGKNDSARHSSVSINEKPEYFEYTKSPSSPYCTSSSGRASASSRKPANYASILSSNKSSNGVALLQTTPKRPSMKKSSNMPPAVGDVVGRASDGTRSRSHDRHAATRSGSPSTSAGRLPVDHQRRAHTTHSDYDVRGRSRYGGHNGGREAYRQRDRDRDRDRNSSDHERDRDLSDREQRESRERGELDQSLSNTEGTPEDKIDGSLSDTAVIQSLDARRKLDQRSPKSETPTRDRDRFGTGMGIKSNSTSQLSATGRKRRMGFGKRGKNSFTVHRSEEVLPGEVRGGGGLSRGSSASSDGEGSADGDSTPRVASKRVDRVTSGAPAHKCTMLPPHSDRLVHQILSSPSVAHSILLADQGVSPSSSSSTSQRKRASAGSIQRSVEVTPIPAQSAAYRAGSLHSISSSEGSSWSPSLRVAGDTGPLSDFIDGLGPGQLVGRQVLGAPALGDIQLSMCYQKGSLEVEVIRARGLQARPGSKVLPAPYVKVYLVSGKKCIEKAKTTTARKTLDPLYQQQLVFREPFAGCILQVTVWGDYGRMEGKKVFMGVAQIMLDNLNLSHIVIGWYKLFGTTSL</sequence>
<evidence type="ECO:0000256" key="5">
    <source>
        <dbReference type="ARBA" id="ARBA00023018"/>
    </source>
</evidence>
<feature type="compositionally biased region" description="Basic and acidic residues" evidence="7">
    <location>
        <begin position="1821"/>
        <end position="1839"/>
    </location>
</feature>
<keyword evidence="4" id="KW-0862">Zinc</keyword>
<feature type="compositionally biased region" description="Polar residues" evidence="7">
    <location>
        <begin position="1915"/>
        <end position="1929"/>
    </location>
</feature>
<dbReference type="eggNOG" id="KOG3799">
    <property type="taxonomic scope" value="Eukaryota"/>
</dbReference>
<feature type="compositionally biased region" description="Basic and acidic residues" evidence="7">
    <location>
        <begin position="2091"/>
        <end position="2100"/>
    </location>
</feature>
<dbReference type="OMA" id="MDTRMRP"/>
<dbReference type="InterPro" id="IPR010911">
    <property type="entry name" value="Rab_BD"/>
</dbReference>
<dbReference type="CDD" id="cd04031">
    <property type="entry name" value="C2A_RIM1alpha"/>
    <property type="match status" value="1"/>
</dbReference>
<dbReference type="InParanoid" id="F5HMI7"/>
<name>F5HMI7_ANOGA</name>
<gene>
    <name evidence="8" type="ORF">AgaP_AGAP001690</name>
</gene>
<feature type="compositionally biased region" description="Gly residues" evidence="7">
    <location>
        <begin position="295"/>
        <end position="306"/>
    </location>
</feature>
<reference evidence="8" key="5">
    <citation type="submission" date="2011-05" db="EMBL/GenBank/DDBJ databases">
        <authorList>
            <consortium name="VectorBase"/>
        </authorList>
    </citation>
    <scope>NUCLEOTIDE SEQUENCE</scope>
    <source>
        <strain evidence="8">PEST</strain>
    </source>
</reference>
<dbReference type="FunFam" id="3.30.40.10:FF:000453">
    <property type="entry name" value="Uncharacterized protein, isoform D"/>
    <property type="match status" value="1"/>
</dbReference>
<feature type="compositionally biased region" description="Acidic residues" evidence="7">
    <location>
        <begin position="2129"/>
        <end position="2149"/>
    </location>
</feature>
<dbReference type="GO" id="GO:0006887">
    <property type="term" value="P:exocytosis"/>
    <property type="evidence" value="ECO:0007669"/>
    <property type="project" value="InterPro"/>
</dbReference>
<feature type="compositionally biased region" description="Polar residues" evidence="7">
    <location>
        <begin position="1803"/>
        <end position="1817"/>
    </location>
</feature>
<feature type="compositionally biased region" description="Basic residues" evidence="7">
    <location>
        <begin position="1112"/>
        <end position="1121"/>
    </location>
</feature>
<feature type="compositionally biased region" description="Basic and acidic residues" evidence="7">
    <location>
        <begin position="413"/>
        <end position="432"/>
    </location>
</feature>
<feature type="region of interest" description="Disordered" evidence="7">
    <location>
        <begin position="742"/>
        <end position="763"/>
    </location>
</feature>
<dbReference type="PROSITE" id="PS50178">
    <property type="entry name" value="ZF_FYVE"/>
    <property type="match status" value="1"/>
</dbReference>
<feature type="compositionally biased region" description="Low complexity" evidence="7">
    <location>
        <begin position="1866"/>
        <end position="1912"/>
    </location>
</feature>
<feature type="compositionally biased region" description="Polar residues" evidence="7">
    <location>
        <begin position="2253"/>
        <end position="2282"/>
    </location>
</feature>
<reference evidence="8" key="4">
    <citation type="journal article" date="2007" name="Genome Biol.">
        <title>Update of the Anopheles gambiae PEST genome assembly.</title>
        <authorList>
            <person name="Sharakhova M.V."/>
            <person name="Hammond M.P."/>
            <person name="Lobo N.F."/>
            <person name="Krzywinski J."/>
            <person name="Unger M.F."/>
            <person name="Hillenmeyer M.E."/>
            <person name="Bruggner R.V."/>
            <person name="Birney E."/>
            <person name="Collins F.H."/>
        </authorList>
    </citation>
    <scope>NUCLEOTIDE SEQUENCE</scope>
    <source>
        <strain evidence="8">PEST</strain>
    </source>
</reference>
<feature type="region of interest" description="Disordered" evidence="7">
    <location>
        <begin position="155"/>
        <end position="248"/>
    </location>
</feature>
<feature type="compositionally biased region" description="Basic and acidic residues" evidence="7">
    <location>
        <begin position="2348"/>
        <end position="2389"/>
    </location>
</feature>
<evidence type="ECO:0000256" key="2">
    <source>
        <dbReference type="ARBA" id="ARBA00022737"/>
    </source>
</evidence>
<feature type="compositionally biased region" description="Low complexity" evidence="7">
    <location>
        <begin position="935"/>
        <end position="948"/>
    </location>
</feature>
<dbReference type="InterPro" id="IPR011011">
    <property type="entry name" value="Znf_FYVE_PHD"/>
</dbReference>
<feature type="compositionally biased region" description="Basic and acidic residues" evidence="7">
    <location>
        <begin position="184"/>
        <end position="206"/>
    </location>
</feature>
<evidence type="ECO:0000256" key="7">
    <source>
        <dbReference type="SAM" id="MobiDB-lite"/>
    </source>
</evidence>
<feature type="region of interest" description="Disordered" evidence="7">
    <location>
        <begin position="456"/>
        <end position="497"/>
    </location>
</feature>
<dbReference type="GO" id="GO:0045202">
    <property type="term" value="C:synapse"/>
    <property type="evidence" value="ECO:0007669"/>
    <property type="project" value="UniProtKB-SubCell"/>
</dbReference>
<reference evidence="8" key="2">
    <citation type="submission" date="2002-03" db="EMBL/GenBank/DDBJ databases">
        <authorList>
            <consortium name="The Anopheles Genome Sequencing Consortium"/>
        </authorList>
    </citation>
    <scope>NUCLEOTIDE SEQUENCE</scope>
    <source>
        <strain evidence="8">PEST</strain>
    </source>
</reference>
<feature type="compositionally biased region" description="Basic and acidic residues" evidence="7">
    <location>
        <begin position="1847"/>
        <end position="1865"/>
    </location>
</feature>
<feature type="compositionally biased region" description="Basic and acidic residues" evidence="7">
    <location>
        <begin position="1777"/>
        <end position="1791"/>
    </location>
</feature>
<dbReference type="CDD" id="cd04028">
    <property type="entry name" value="C2B_RIM1alpha"/>
    <property type="match status" value="1"/>
</dbReference>
<dbReference type="Pfam" id="PF22601">
    <property type="entry name" value="RIM2a_ZnF"/>
    <property type="match status" value="1"/>
</dbReference>
<dbReference type="InterPro" id="IPR013083">
    <property type="entry name" value="Znf_RING/FYVE/PHD"/>
</dbReference>
<dbReference type="SUPFAM" id="SSF57903">
    <property type="entry name" value="FYVE/PHD zinc finger"/>
    <property type="match status" value="1"/>
</dbReference>
<feature type="compositionally biased region" description="Basic and acidic residues" evidence="7">
    <location>
        <begin position="24"/>
        <end position="34"/>
    </location>
</feature>
<dbReference type="PANTHER" id="PTHR12157:SF21">
    <property type="entry name" value="RAB3 INTERACTING MOLECULE, ISOFORM F"/>
    <property type="match status" value="1"/>
</dbReference>
<accession>F5HMI7</accession>
<dbReference type="InterPro" id="IPR054386">
    <property type="entry name" value="RIM_Znf"/>
</dbReference>
<keyword evidence="5" id="KW-0770">Synapse</keyword>
<dbReference type="SMART" id="SM00239">
    <property type="entry name" value="C2"/>
    <property type="match status" value="2"/>
</dbReference>
<proteinExistence type="predicted"/>
<feature type="compositionally biased region" description="Polar residues" evidence="7">
    <location>
        <begin position="680"/>
        <end position="689"/>
    </location>
</feature>
<feature type="region of interest" description="Disordered" evidence="7">
    <location>
        <begin position="1111"/>
        <end position="1133"/>
    </location>
</feature>
<keyword evidence="2" id="KW-0677">Repeat</keyword>
<dbReference type="InterPro" id="IPR017455">
    <property type="entry name" value="Znf_FYVE-rel"/>
</dbReference>
<keyword evidence="3" id="KW-0863">Zinc-finger</keyword>
<feature type="compositionally biased region" description="Basic and acidic residues" evidence="7">
    <location>
        <begin position="2053"/>
        <end position="2080"/>
    </location>
</feature>
<feature type="compositionally biased region" description="Low complexity" evidence="7">
    <location>
        <begin position="522"/>
        <end position="531"/>
    </location>
</feature>
<protein>
    <submittedName>
        <fullName evidence="8">AGAP001690-PB</fullName>
    </submittedName>
</protein>
<dbReference type="PaxDb" id="7165-AGAP001690-PB"/>
<dbReference type="GO" id="GO:0016020">
    <property type="term" value="C:membrane"/>
    <property type="evidence" value="ECO:0007669"/>
    <property type="project" value="InterPro"/>
</dbReference>
<dbReference type="GO" id="GO:0006886">
    <property type="term" value="P:intracellular protein transport"/>
    <property type="evidence" value="ECO:0007669"/>
    <property type="project" value="InterPro"/>
</dbReference>
<feature type="region of interest" description="Disordered" evidence="7">
    <location>
        <begin position="1765"/>
        <end position="1959"/>
    </location>
</feature>
<dbReference type="EMBL" id="AAAB01008987">
    <property type="protein sequence ID" value="EGK97509.1"/>
    <property type="molecule type" value="Genomic_DNA"/>
</dbReference>
<evidence type="ECO:0000256" key="1">
    <source>
        <dbReference type="ARBA" id="ARBA00022723"/>
    </source>
</evidence>
<dbReference type="InterPro" id="IPR035892">
    <property type="entry name" value="C2_domain_sf"/>
</dbReference>
<feature type="compositionally biased region" description="Polar residues" evidence="7">
    <location>
        <begin position="207"/>
        <end position="225"/>
    </location>
</feature>
<dbReference type="VEuPathDB" id="VectorBase:AGAMI1_003625"/>
<dbReference type="Gene3D" id="3.30.40.10">
    <property type="entry name" value="Zinc/RING finger domain, C3HC4 (zinc finger)"/>
    <property type="match status" value="1"/>
</dbReference>
<feature type="region of interest" description="Disordered" evidence="7">
    <location>
        <begin position="2561"/>
        <end position="2585"/>
    </location>
</feature>
<feature type="compositionally biased region" description="Low complexity" evidence="7">
    <location>
        <begin position="2225"/>
        <end position="2246"/>
    </location>
</feature>
<feature type="compositionally biased region" description="Polar residues" evidence="7">
    <location>
        <begin position="2447"/>
        <end position="2456"/>
    </location>
</feature>
<reference evidence="8" key="1">
    <citation type="journal article" date="2002" name="Science">
        <title>The genome sequence of the malaria mosquito Anopheles gambiae.</title>
        <authorList>
            <person name="Holt R.A."/>
            <person name="Subramanian G.M."/>
            <person name="Halpern A."/>
            <person name="Sutton G.G."/>
            <person name="Charlab R."/>
            <person name="Nusskern D.R."/>
            <person name="Wincker P."/>
            <person name="Clark A.G."/>
            <person name="Ribeiro J.M."/>
            <person name="Wides R."/>
            <person name="Salzberg S.L."/>
            <person name="Loftus B."/>
            <person name="Yandell M."/>
            <person name="Majoros W.H."/>
            <person name="Rusch D.B."/>
            <person name="Lai Z."/>
            <person name="Kraft C.L."/>
            <person name="Abril J.F."/>
            <person name="Anthouard V."/>
            <person name="Arensburger P."/>
            <person name="Atkinson P.W."/>
            <person name="Baden H."/>
            <person name="de Berardinis V."/>
            <person name="Baldwin D."/>
            <person name="Benes V."/>
            <person name="Biedler J."/>
            <person name="Blass C."/>
            <person name="Bolanos R."/>
            <person name="Boscus D."/>
            <person name="Barnstead M."/>
            <person name="Cai S."/>
            <person name="Center A."/>
            <person name="Chaturverdi K."/>
            <person name="Christophides G.K."/>
            <person name="Chrystal M.A."/>
            <person name="Clamp M."/>
            <person name="Cravchik A."/>
            <person name="Curwen V."/>
            <person name="Dana A."/>
            <person name="Delcher A."/>
            <person name="Dew I."/>
            <person name="Evans C.A."/>
            <person name="Flanigan M."/>
            <person name="Grundschober-Freimoser A."/>
            <person name="Friedli L."/>
            <person name="Gu Z."/>
            <person name="Guan P."/>
            <person name="Guigo R."/>
            <person name="Hillenmeyer M.E."/>
            <person name="Hladun S.L."/>
            <person name="Hogan J.R."/>
            <person name="Hong Y.S."/>
            <person name="Hoover J."/>
            <person name="Jaillon O."/>
            <person name="Ke Z."/>
            <person name="Kodira C."/>
            <person name="Kokoza E."/>
            <person name="Koutsos A."/>
            <person name="Letunic I."/>
            <person name="Levitsky A."/>
            <person name="Liang Y."/>
            <person name="Lin J.J."/>
            <person name="Lobo N.F."/>
            <person name="Lopez J.R."/>
            <person name="Malek J.A."/>
            <person name="McIntosh T.C."/>
            <person name="Meister S."/>
            <person name="Miller J."/>
            <person name="Mobarry C."/>
            <person name="Mongin E."/>
            <person name="Murphy S.D."/>
            <person name="O'Brochta D.A."/>
            <person name="Pfannkoch C."/>
            <person name="Qi R."/>
            <person name="Regier M.A."/>
            <person name="Remington K."/>
            <person name="Shao H."/>
            <person name="Sharakhova M.V."/>
            <person name="Sitter C.D."/>
            <person name="Shetty J."/>
            <person name="Smith T.J."/>
            <person name="Strong R."/>
            <person name="Sun J."/>
            <person name="Thomasova D."/>
            <person name="Ton L.Q."/>
            <person name="Topalis P."/>
            <person name="Tu Z."/>
            <person name="Unger M.F."/>
            <person name="Walenz B."/>
            <person name="Wang A."/>
            <person name="Wang J."/>
            <person name="Wang M."/>
            <person name="Wang X."/>
            <person name="Woodford K.J."/>
            <person name="Wortman J.R."/>
            <person name="Wu M."/>
            <person name="Yao A."/>
            <person name="Zdobnov E.M."/>
            <person name="Zhang H."/>
            <person name="Zhao Q."/>
            <person name="Zhao S."/>
            <person name="Zhu S.C."/>
            <person name="Zhimulev I."/>
            <person name="Coluzzi M."/>
            <person name="della Torre A."/>
            <person name="Roth C.W."/>
            <person name="Louis C."/>
            <person name="Kalush F."/>
            <person name="Mural R.J."/>
            <person name="Myers E.W."/>
            <person name="Adams M.D."/>
            <person name="Smith H.O."/>
            <person name="Broder S."/>
            <person name="Gardner M.J."/>
            <person name="Fraser C.M."/>
            <person name="Birney E."/>
            <person name="Bork P."/>
            <person name="Brey P.T."/>
            <person name="Venter J.C."/>
            <person name="Weissenbach J."/>
            <person name="Kafatos F.C."/>
            <person name="Collins F.H."/>
            <person name="Hoffman S.L."/>
        </authorList>
    </citation>
    <scope>NUCLEOTIDE SEQUENCE [LARGE SCALE GENOMIC DNA]</scope>
    <source>
        <strain evidence="8">PEST</strain>
    </source>
</reference>
<feature type="compositionally biased region" description="Basic and acidic residues" evidence="7">
    <location>
        <begin position="1931"/>
        <end position="1945"/>
    </location>
</feature>
<feature type="compositionally biased region" description="Gly residues" evidence="7">
    <location>
        <begin position="369"/>
        <end position="382"/>
    </location>
</feature>
<feature type="compositionally biased region" description="Basic and acidic residues" evidence="7">
    <location>
        <begin position="628"/>
        <end position="657"/>
    </location>
</feature>
<dbReference type="VEuPathDB" id="VectorBase:AGAP001690"/>